<dbReference type="InterPro" id="IPR032675">
    <property type="entry name" value="LRR_dom_sf"/>
</dbReference>
<dbReference type="OrthoDB" id="10062419at2759"/>
<feature type="signal peptide" evidence="4">
    <location>
        <begin position="1"/>
        <end position="21"/>
    </location>
</feature>
<dbReference type="Gene3D" id="3.80.10.10">
    <property type="entry name" value="Ribonuclease Inhibitor"/>
    <property type="match status" value="2"/>
</dbReference>
<feature type="transmembrane region" description="Helical" evidence="3">
    <location>
        <begin position="952"/>
        <end position="972"/>
    </location>
</feature>
<feature type="transmembrane region" description="Helical" evidence="3">
    <location>
        <begin position="784"/>
        <end position="800"/>
    </location>
</feature>
<feature type="transmembrane region" description="Helical" evidence="3">
    <location>
        <begin position="921"/>
        <end position="940"/>
    </location>
</feature>
<keyword evidence="1" id="KW-0433">Leucine-rich repeat</keyword>
<dbReference type="InterPro" id="IPR050333">
    <property type="entry name" value="SLRP"/>
</dbReference>
<evidence type="ECO:0000313" key="6">
    <source>
        <dbReference type="Proteomes" id="UP001163046"/>
    </source>
</evidence>
<keyword evidence="3" id="KW-1133">Transmembrane helix</keyword>
<accession>A0A9W9YNJ3</accession>
<dbReference type="EMBL" id="MU827310">
    <property type="protein sequence ID" value="KAJ7360243.1"/>
    <property type="molecule type" value="Genomic_DNA"/>
</dbReference>
<gene>
    <name evidence="5" type="ORF">OS493_016872</name>
</gene>
<dbReference type="PROSITE" id="PS51450">
    <property type="entry name" value="LRR"/>
    <property type="match status" value="1"/>
</dbReference>
<keyword evidence="4" id="KW-0732">Signal</keyword>
<comment type="caution">
    <text evidence="5">The sequence shown here is derived from an EMBL/GenBank/DDBJ whole genome shotgun (WGS) entry which is preliminary data.</text>
</comment>
<keyword evidence="6" id="KW-1185">Reference proteome</keyword>
<evidence type="ECO:0000256" key="2">
    <source>
        <dbReference type="ARBA" id="ARBA00022737"/>
    </source>
</evidence>
<dbReference type="AlphaFoldDB" id="A0A9W9YNJ3"/>
<reference evidence="5" key="1">
    <citation type="submission" date="2023-01" db="EMBL/GenBank/DDBJ databases">
        <title>Genome assembly of the deep-sea coral Lophelia pertusa.</title>
        <authorList>
            <person name="Herrera S."/>
            <person name="Cordes E."/>
        </authorList>
    </citation>
    <scope>NUCLEOTIDE SEQUENCE</scope>
    <source>
        <strain evidence="5">USNM1676648</strain>
        <tissue evidence="5">Polyp</tissue>
    </source>
</reference>
<evidence type="ECO:0000313" key="5">
    <source>
        <dbReference type="EMBL" id="KAJ7360243.1"/>
    </source>
</evidence>
<dbReference type="Pfam" id="PF13306">
    <property type="entry name" value="LRR_5"/>
    <property type="match status" value="1"/>
</dbReference>
<sequence length="1071" mass="120937">MNIRLISLATFFLTLWFTVSSESVCPDLKKLNCTCSWFDRKRVNVKCVGIQLQQVPCSRIPHNTVYLDLSDNPSVRFIHEDCFRNLTSLLKIILNDDNIKGGFFLPENVTIVEMRHNKLSLDDLKVIIERKRKLSYLDIDGNPIGPTLTADTFASLDSMEILLMSSCNLKHIEDEAFKAMKNLESLKLDNNSLSTLHPRTLYGLSDRLKNLLLDKNRLSSVPDLTGITNITDINLDGNEIEELPLEVFQNLSILFMDLSFNKIHSIADGAFHGCQKMLQLSLNLNQISHINADTFSGLGRLANLMIANNNLTAIPNDTFSETPLNLLFLHNNKIESVEQKAFHNLSTLQSLTLFNNPFSLLPSGIFDELTPETKVSITCKNLLEFPPGKYATLIKCAPSASFHLKIFVDSTTIRSLESAGFSCNDCLHGAFGETGCYNCSLCTTGHYSDRRGSCVSCPAGGFYQDEIGQIDPKLCSVGTYVPKESYPGRKATDCQACPYGTLSNETAGYRACRCLDNFYRKDRFGPCWTCPSTGIVCKKDTAILAPKYYWKWFNSTSEECYRGFMENIATDPGYNDTYSKFRGSLPIPLKCPRLGSCKGGIDSECHEGYRGILCATCTADHYLRFNTCIKCPRITIAVLSSAGVVILFLAVFMMVLWGDSKLTDDNRTVADVIMSCFKIVIGFHQVIAGIFSALVRVRWPITLVVMEKYLKLVEGNILQFAPLSCIHPGFQLDPFVEFSLAIGINISVVFLILLYLLLKKRYIMNRMDILPSQKLDKISSLKKSCYRNIFLFLLLSYPMTSKKIIHILPIPGICEETCFTKDSECISLLKADYSIHCLSPRHNVFWHIAAAFALYPAAFPLLLLVLIYKYRESQAHEEVAFGLRVFCENYKKKYWFWEIAEMYWKLILISLILLFESESRSRIAFSVATASAFGIAYTIFRPMKGRFEDRLQTYALWVIFFDVCLGAIYSQPDVSDTKSENDSIFINVLFVLVNSSVLLLTLGKGIRYLKYTWKNVATCHVRCFEAICKGYVALKRKAGRRSRQDLQSSSIISAESIEELVQPLTEQDSRN</sequence>
<dbReference type="SMART" id="SM01411">
    <property type="entry name" value="Ephrin_rec_like"/>
    <property type="match status" value="2"/>
</dbReference>
<feature type="transmembrane region" description="Helical" evidence="3">
    <location>
        <begin position="984"/>
        <end position="1002"/>
    </location>
</feature>
<evidence type="ECO:0000256" key="3">
    <source>
        <dbReference type="SAM" id="Phobius"/>
    </source>
</evidence>
<feature type="chain" id="PRO_5040882267" evidence="4">
    <location>
        <begin position="22"/>
        <end position="1071"/>
    </location>
</feature>
<keyword evidence="3" id="KW-0812">Transmembrane</keyword>
<evidence type="ECO:0000256" key="4">
    <source>
        <dbReference type="SAM" id="SignalP"/>
    </source>
</evidence>
<dbReference type="PANTHER" id="PTHR45712:SF22">
    <property type="entry name" value="INSULIN-LIKE GROWTH FACTOR-BINDING PROTEIN COMPLEX ACID LABILE SUBUNIT"/>
    <property type="match status" value="1"/>
</dbReference>
<proteinExistence type="predicted"/>
<evidence type="ECO:0000256" key="1">
    <source>
        <dbReference type="ARBA" id="ARBA00022614"/>
    </source>
</evidence>
<dbReference type="PANTHER" id="PTHR45712">
    <property type="entry name" value="AGAP008170-PA"/>
    <property type="match status" value="1"/>
</dbReference>
<feature type="transmembrane region" description="Helical" evidence="3">
    <location>
        <begin position="634"/>
        <end position="657"/>
    </location>
</feature>
<feature type="transmembrane region" description="Helical" evidence="3">
    <location>
        <begin position="844"/>
        <end position="868"/>
    </location>
</feature>
<keyword evidence="3" id="KW-0472">Membrane</keyword>
<feature type="transmembrane region" description="Helical" evidence="3">
    <location>
        <begin position="669"/>
        <end position="695"/>
    </location>
</feature>
<name>A0A9W9YNJ3_9CNID</name>
<dbReference type="InterPro" id="IPR026906">
    <property type="entry name" value="LRR_5"/>
</dbReference>
<organism evidence="5 6">
    <name type="scientific">Desmophyllum pertusum</name>
    <dbReference type="NCBI Taxonomy" id="174260"/>
    <lineage>
        <taxon>Eukaryota</taxon>
        <taxon>Metazoa</taxon>
        <taxon>Cnidaria</taxon>
        <taxon>Anthozoa</taxon>
        <taxon>Hexacorallia</taxon>
        <taxon>Scleractinia</taxon>
        <taxon>Caryophylliina</taxon>
        <taxon>Caryophylliidae</taxon>
        <taxon>Desmophyllum</taxon>
    </lineage>
</organism>
<dbReference type="Proteomes" id="UP001163046">
    <property type="component" value="Unassembled WGS sequence"/>
</dbReference>
<feature type="transmembrane region" description="Helical" evidence="3">
    <location>
        <begin position="894"/>
        <end position="915"/>
    </location>
</feature>
<keyword evidence="2" id="KW-0677">Repeat</keyword>
<dbReference type="InterPro" id="IPR001611">
    <property type="entry name" value="Leu-rich_rpt"/>
</dbReference>
<dbReference type="SMART" id="SM00369">
    <property type="entry name" value="LRR_TYP"/>
    <property type="match status" value="8"/>
</dbReference>
<dbReference type="Pfam" id="PF13855">
    <property type="entry name" value="LRR_8"/>
    <property type="match status" value="1"/>
</dbReference>
<feature type="transmembrane region" description="Helical" evidence="3">
    <location>
        <begin position="738"/>
        <end position="758"/>
    </location>
</feature>
<protein>
    <submittedName>
        <fullName evidence="5">Uncharacterized protein</fullName>
    </submittedName>
</protein>
<dbReference type="SUPFAM" id="SSF52058">
    <property type="entry name" value="L domain-like"/>
    <property type="match status" value="1"/>
</dbReference>
<dbReference type="InterPro" id="IPR003591">
    <property type="entry name" value="Leu-rich_rpt_typical-subtyp"/>
</dbReference>